<gene>
    <name evidence="1" type="ORF">SLEP1_g39425</name>
</gene>
<organism evidence="1 2">
    <name type="scientific">Rubroshorea leprosula</name>
    <dbReference type="NCBI Taxonomy" id="152421"/>
    <lineage>
        <taxon>Eukaryota</taxon>
        <taxon>Viridiplantae</taxon>
        <taxon>Streptophyta</taxon>
        <taxon>Embryophyta</taxon>
        <taxon>Tracheophyta</taxon>
        <taxon>Spermatophyta</taxon>
        <taxon>Magnoliopsida</taxon>
        <taxon>eudicotyledons</taxon>
        <taxon>Gunneridae</taxon>
        <taxon>Pentapetalae</taxon>
        <taxon>rosids</taxon>
        <taxon>malvids</taxon>
        <taxon>Malvales</taxon>
        <taxon>Dipterocarpaceae</taxon>
        <taxon>Rubroshorea</taxon>
    </lineage>
</organism>
<reference evidence="1 2" key="1">
    <citation type="journal article" date="2021" name="Commun. Biol.">
        <title>The genome of Shorea leprosula (Dipterocarpaceae) highlights the ecological relevance of drought in aseasonal tropical rainforests.</title>
        <authorList>
            <person name="Ng K.K.S."/>
            <person name="Kobayashi M.J."/>
            <person name="Fawcett J.A."/>
            <person name="Hatakeyama M."/>
            <person name="Paape T."/>
            <person name="Ng C.H."/>
            <person name="Ang C.C."/>
            <person name="Tnah L.H."/>
            <person name="Lee C.T."/>
            <person name="Nishiyama T."/>
            <person name="Sese J."/>
            <person name="O'Brien M.J."/>
            <person name="Copetti D."/>
            <person name="Mohd Noor M.I."/>
            <person name="Ong R.C."/>
            <person name="Putra M."/>
            <person name="Sireger I.Z."/>
            <person name="Indrioko S."/>
            <person name="Kosugi Y."/>
            <person name="Izuno A."/>
            <person name="Isagi Y."/>
            <person name="Lee S.L."/>
            <person name="Shimizu K.K."/>
        </authorList>
    </citation>
    <scope>NUCLEOTIDE SEQUENCE [LARGE SCALE GENOMIC DNA]</scope>
    <source>
        <strain evidence="1">214</strain>
    </source>
</reference>
<dbReference type="Proteomes" id="UP001054252">
    <property type="component" value="Unassembled WGS sequence"/>
</dbReference>
<keyword evidence="2" id="KW-1185">Reference proteome</keyword>
<evidence type="ECO:0000313" key="1">
    <source>
        <dbReference type="EMBL" id="GKV30633.1"/>
    </source>
</evidence>
<sequence length="92" mass="10009">MGLADGLCRKLVGVAAVVVLSERKRGKFCELAIFLSRPVLPIPVHEFEKLCLRNYVLDCLVILALGLSLLSCAIKVVRPDTGGARESDELDD</sequence>
<accession>A0AAV5L0J9</accession>
<comment type="caution">
    <text evidence="1">The sequence shown here is derived from an EMBL/GenBank/DDBJ whole genome shotgun (WGS) entry which is preliminary data.</text>
</comment>
<name>A0AAV5L0J9_9ROSI</name>
<dbReference type="AlphaFoldDB" id="A0AAV5L0J9"/>
<evidence type="ECO:0000313" key="2">
    <source>
        <dbReference type="Proteomes" id="UP001054252"/>
    </source>
</evidence>
<proteinExistence type="predicted"/>
<dbReference type="EMBL" id="BPVZ01000088">
    <property type="protein sequence ID" value="GKV30633.1"/>
    <property type="molecule type" value="Genomic_DNA"/>
</dbReference>
<protein>
    <submittedName>
        <fullName evidence="1">Uncharacterized protein</fullName>
    </submittedName>
</protein>